<protein>
    <submittedName>
        <fullName evidence="2">Uncharacterized protein</fullName>
    </submittedName>
</protein>
<keyword evidence="3" id="KW-1185">Reference proteome</keyword>
<dbReference type="GeneID" id="17085123"/>
<feature type="non-terminal residue" evidence="2">
    <location>
        <position position="491"/>
    </location>
</feature>
<feature type="compositionally biased region" description="Basic residues" evidence="1">
    <location>
        <begin position="83"/>
        <end position="96"/>
    </location>
</feature>
<accession>M2WQR4</accession>
<evidence type="ECO:0000313" key="3">
    <source>
        <dbReference type="Proteomes" id="UP000030680"/>
    </source>
</evidence>
<proteinExistence type="predicted"/>
<gene>
    <name evidence="2" type="ORF">Gasu_62150</name>
</gene>
<sequence length="491" mass="55580">MFDLGVTTETKVSRSKLLVEKYLTEQQGDFGGNLATSPLSSASAGSNLSQHCSVFAPVQGSGEDYEGLFREQRTKVLMDGHSDKRKKTAGKGRKPGRPPSLFVNVSDSELTEEEKKLKAKILKRRQRQNRSYQRKKLEKNMLRKDSGASKVIEATSSEQVAKTAPTLFGSSSSSVSVECGYTLCNTDNKCSSSYMGDLEGYPANSFSCSSSLEESSFDDPLQQLLRQDMDAASETCCTGQDISQSIWPPNRFFIDNSAHCMFDNTLLGKSAVTASTWKRMENVFTSLSLSAQEAWKAFSIFADSFDCAAAFHILGWSENEHSMFLNTIDSLEQSNVLKVDSSQSRLQLYPVAKCFIVEHLFKMSGYYRQKFEIFKYRYLGYYSQWIQQHVNDVMFLQLGSCKQQALRVYHLEKANIEQAFQLAKELGWRTYRWFVVATGCLLRYVWDISTRKEQYCSLLEKEDAQSHVKPLSDSPVGIEQLYLEDENLDTF</sequence>
<feature type="region of interest" description="Disordered" evidence="1">
    <location>
        <begin position="78"/>
        <end position="103"/>
    </location>
</feature>
<dbReference type="KEGG" id="gsl:Gasu_62150"/>
<dbReference type="EMBL" id="KB454598">
    <property type="protein sequence ID" value="EME26135.1"/>
    <property type="molecule type" value="Genomic_DNA"/>
</dbReference>
<dbReference type="Proteomes" id="UP000030680">
    <property type="component" value="Unassembled WGS sequence"/>
</dbReference>
<evidence type="ECO:0000313" key="2">
    <source>
        <dbReference type="EMBL" id="EME26135.1"/>
    </source>
</evidence>
<dbReference type="RefSeq" id="XP_005702655.1">
    <property type="nucleotide sequence ID" value="XM_005702598.2"/>
</dbReference>
<dbReference type="AlphaFoldDB" id="M2WQR4"/>
<dbReference type="Gramene" id="EME26135">
    <property type="protein sequence ID" value="EME26135"/>
    <property type="gene ID" value="Gasu_62150"/>
</dbReference>
<evidence type="ECO:0000256" key="1">
    <source>
        <dbReference type="SAM" id="MobiDB-lite"/>
    </source>
</evidence>
<reference evidence="3" key="1">
    <citation type="journal article" date="2013" name="Science">
        <title>Gene transfer from bacteria and archaea facilitated evolution of an extremophilic eukaryote.</title>
        <authorList>
            <person name="Schonknecht G."/>
            <person name="Chen W.H."/>
            <person name="Ternes C.M."/>
            <person name="Barbier G.G."/>
            <person name="Shrestha R.P."/>
            <person name="Stanke M."/>
            <person name="Brautigam A."/>
            <person name="Baker B.J."/>
            <person name="Banfield J.F."/>
            <person name="Garavito R.M."/>
            <person name="Carr K."/>
            <person name="Wilkerson C."/>
            <person name="Rensing S.A."/>
            <person name="Gagneul D."/>
            <person name="Dickenson N.E."/>
            <person name="Oesterhelt C."/>
            <person name="Lercher M.J."/>
            <person name="Weber A.P."/>
        </authorList>
    </citation>
    <scope>NUCLEOTIDE SEQUENCE [LARGE SCALE GENOMIC DNA]</scope>
    <source>
        <strain evidence="3">074W</strain>
    </source>
</reference>
<organism evidence="2 3">
    <name type="scientific">Galdieria sulphuraria</name>
    <name type="common">Red alga</name>
    <dbReference type="NCBI Taxonomy" id="130081"/>
    <lineage>
        <taxon>Eukaryota</taxon>
        <taxon>Rhodophyta</taxon>
        <taxon>Bangiophyceae</taxon>
        <taxon>Galdieriales</taxon>
        <taxon>Galdieriaceae</taxon>
        <taxon>Galdieria</taxon>
    </lineage>
</organism>
<name>M2WQR4_GALSU</name>